<dbReference type="PANTHER" id="PTHR48043:SF145">
    <property type="entry name" value="FI06409P-RELATED"/>
    <property type="match status" value="1"/>
</dbReference>
<evidence type="ECO:0000256" key="4">
    <source>
        <dbReference type="SAM" id="SignalP"/>
    </source>
</evidence>
<evidence type="ECO:0000313" key="8">
    <source>
        <dbReference type="EMBL" id="CAF1529138.1"/>
    </source>
</evidence>
<evidence type="ECO:0000313" key="5">
    <source>
        <dbReference type="EMBL" id="CAF1057535.1"/>
    </source>
</evidence>
<reference evidence="6" key="1">
    <citation type="submission" date="2021-02" db="EMBL/GenBank/DDBJ databases">
        <authorList>
            <person name="Nowell W R."/>
        </authorList>
    </citation>
    <scope>NUCLEOTIDE SEQUENCE</scope>
</reference>
<dbReference type="EMBL" id="CAJNOM010000637">
    <property type="protein sequence ID" value="CAF1529138.1"/>
    <property type="molecule type" value="Genomic_DNA"/>
</dbReference>
<sequence>MFKLLIIIIIVLATLVIKCSSIEEKSKTALFISIPFIGHLNPLLRQANELYQRNGNKYNIYIISCSNMKKHAERNCLNTTIKFIDIGQCSNETELELVTNNAIINPNSFSSKLTLVEIILKKIYPQMYEQAMKSINPNIFVAQEKIIAIIDIITFAGVDIADYFNIPYIINNADLLPYLSWYDVLPSDYNPTILHHPPQSIHTIERNLFLRTILPITRCLLTIYTYVQFDRPLDYIRQNKFHLNNSVNFVSRYYSHMILVNSVFGIEYAQHLPPYVQCTGPMFSVKRTSDYYLKQLLDEDRQWLEMDSRPIIYINFGTVVLLTTEQIEKIYLTIKSFDKYRVIWKLNQIYDFPTELPSRIRIVPWISSTLGYLAHPNVQLFLSHCGINSAYESIWLGTSILCIPFLGDQHDMAQRLIDANVGRSLDKLTFTPEELRETVEIMFKEDEILFRQENIKRIQRIIRLQGGVERAVDLIEMVADYGFQAFIPIENSYPWYVYYNFDVYTIWLLSSLAILQFILRCCCCCCCCCSYYRRRTRSDETSIKMKTS</sequence>
<evidence type="ECO:0000256" key="3">
    <source>
        <dbReference type="ARBA" id="ARBA00022679"/>
    </source>
</evidence>
<dbReference type="PANTHER" id="PTHR48043">
    <property type="entry name" value="EG:EG0003.4 PROTEIN-RELATED"/>
    <property type="match status" value="1"/>
</dbReference>
<dbReference type="Gene3D" id="3.40.50.2000">
    <property type="entry name" value="Glycogen Phosphorylase B"/>
    <property type="match status" value="2"/>
</dbReference>
<dbReference type="InterPro" id="IPR002213">
    <property type="entry name" value="UDP_glucos_trans"/>
</dbReference>
<evidence type="ECO:0008006" key="10">
    <source>
        <dbReference type="Google" id="ProtNLM"/>
    </source>
</evidence>
<keyword evidence="9" id="KW-1185">Reference proteome</keyword>
<evidence type="ECO:0000256" key="2">
    <source>
        <dbReference type="ARBA" id="ARBA00022676"/>
    </source>
</evidence>
<gene>
    <name evidence="5" type="ORF">BJG266_LOCUS18971</name>
    <name evidence="7" type="ORF">BJG266_LOCUS29152</name>
    <name evidence="6" type="ORF">QVE165_LOCUS21110</name>
    <name evidence="8" type="ORF">QVE165_LOCUS45375</name>
</gene>
<keyword evidence="4" id="KW-0732">Signal</keyword>
<dbReference type="CDD" id="cd03784">
    <property type="entry name" value="GT1_Gtf-like"/>
    <property type="match status" value="1"/>
</dbReference>
<dbReference type="OrthoDB" id="5835829at2759"/>
<dbReference type="AlphaFoldDB" id="A0A814Q8F7"/>
<keyword evidence="3" id="KW-0808">Transferase</keyword>
<evidence type="ECO:0000313" key="9">
    <source>
        <dbReference type="Proteomes" id="UP000663832"/>
    </source>
</evidence>
<dbReference type="Proteomes" id="UP000663877">
    <property type="component" value="Unassembled WGS sequence"/>
</dbReference>
<dbReference type="EMBL" id="CAJNOM010000134">
    <property type="protein sequence ID" value="CAF1115783.1"/>
    <property type="molecule type" value="Genomic_DNA"/>
</dbReference>
<organism evidence="6 9">
    <name type="scientific">Adineta steineri</name>
    <dbReference type="NCBI Taxonomy" id="433720"/>
    <lineage>
        <taxon>Eukaryota</taxon>
        <taxon>Metazoa</taxon>
        <taxon>Spiralia</taxon>
        <taxon>Gnathifera</taxon>
        <taxon>Rotifera</taxon>
        <taxon>Eurotatoria</taxon>
        <taxon>Bdelloidea</taxon>
        <taxon>Adinetida</taxon>
        <taxon>Adinetidae</taxon>
        <taxon>Adineta</taxon>
    </lineage>
</organism>
<keyword evidence="2" id="KW-0328">Glycosyltransferase</keyword>
<feature type="chain" id="PRO_5036225657" description="Glucuronosyltransferase" evidence="4">
    <location>
        <begin position="22"/>
        <end position="548"/>
    </location>
</feature>
<dbReference type="Pfam" id="PF00201">
    <property type="entry name" value="UDPGT"/>
    <property type="match status" value="1"/>
</dbReference>
<accession>A0A814Q8F7</accession>
<dbReference type="GO" id="GO:0008194">
    <property type="term" value="F:UDP-glycosyltransferase activity"/>
    <property type="evidence" value="ECO:0007669"/>
    <property type="project" value="InterPro"/>
</dbReference>
<evidence type="ECO:0000256" key="1">
    <source>
        <dbReference type="ARBA" id="ARBA00009995"/>
    </source>
</evidence>
<comment type="caution">
    <text evidence="6">The sequence shown here is derived from an EMBL/GenBank/DDBJ whole genome shotgun (WGS) entry which is preliminary data.</text>
</comment>
<feature type="signal peptide" evidence="4">
    <location>
        <begin position="1"/>
        <end position="21"/>
    </location>
</feature>
<comment type="similarity">
    <text evidence="1">Belongs to the UDP-glycosyltransferase family.</text>
</comment>
<proteinExistence type="inferred from homology"/>
<dbReference type="EMBL" id="CAJNOI010000099">
    <property type="protein sequence ID" value="CAF1057535.1"/>
    <property type="molecule type" value="Genomic_DNA"/>
</dbReference>
<dbReference type="InterPro" id="IPR050271">
    <property type="entry name" value="UDP-glycosyltransferase"/>
</dbReference>
<dbReference type="Proteomes" id="UP000663832">
    <property type="component" value="Unassembled WGS sequence"/>
</dbReference>
<name>A0A814Q8F7_9BILA</name>
<dbReference type="SUPFAM" id="SSF53756">
    <property type="entry name" value="UDP-Glycosyltransferase/glycogen phosphorylase"/>
    <property type="match status" value="1"/>
</dbReference>
<evidence type="ECO:0000313" key="7">
    <source>
        <dbReference type="EMBL" id="CAF1242885.1"/>
    </source>
</evidence>
<dbReference type="EMBL" id="CAJNOI010000324">
    <property type="protein sequence ID" value="CAF1242885.1"/>
    <property type="molecule type" value="Genomic_DNA"/>
</dbReference>
<evidence type="ECO:0000313" key="6">
    <source>
        <dbReference type="EMBL" id="CAF1115783.1"/>
    </source>
</evidence>
<protein>
    <recommendedName>
        <fullName evidence="10">Glucuronosyltransferase</fullName>
    </recommendedName>
</protein>